<feature type="compositionally biased region" description="Low complexity" evidence="1">
    <location>
        <begin position="21"/>
        <end position="34"/>
    </location>
</feature>
<dbReference type="EMBL" id="GBYX01476500">
    <property type="protein sequence ID" value="JAO05177.1"/>
    <property type="molecule type" value="Transcribed_RNA"/>
</dbReference>
<dbReference type="AlphaFoldDB" id="A0A0S7ESL7"/>
<reference evidence="2" key="1">
    <citation type="submission" date="2014-12" db="EMBL/GenBank/DDBJ databases">
        <title>Parallel Evolution in Life History Adaptation Evident in the Tissue-Specific Poeciliopsis prolifica transcriptome.</title>
        <authorList>
            <person name="Jue N.K."/>
            <person name="Foley R.J."/>
            <person name="Obergfell C."/>
            <person name="Reznick D.N."/>
            <person name="O'Neill R.J."/>
            <person name="O'Neill M.J."/>
        </authorList>
    </citation>
    <scope>NUCLEOTIDE SEQUENCE</scope>
</reference>
<name>A0A0S7ESL7_9TELE</name>
<proteinExistence type="predicted"/>
<evidence type="ECO:0000256" key="1">
    <source>
        <dbReference type="SAM" id="MobiDB-lite"/>
    </source>
</evidence>
<organism evidence="2">
    <name type="scientific">Poeciliopsis prolifica</name>
    <name type="common">blackstripe livebearer</name>
    <dbReference type="NCBI Taxonomy" id="188132"/>
    <lineage>
        <taxon>Eukaryota</taxon>
        <taxon>Metazoa</taxon>
        <taxon>Chordata</taxon>
        <taxon>Craniata</taxon>
        <taxon>Vertebrata</taxon>
        <taxon>Euteleostomi</taxon>
        <taxon>Actinopterygii</taxon>
        <taxon>Neopterygii</taxon>
        <taxon>Teleostei</taxon>
        <taxon>Neoteleostei</taxon>
        <taxon>Acanthomorphata</taxon>
        <taxon>Ovalentaria</taxon>
        <taxon>Atherinomorphae</taxon>
        <taxon>Cyprinodontiformes</taxon>
        <taxon>Poeciliidae</taxon>
        <taxon>Poeciliinae</taxon>
        <taxon>Poeciliopsis</taxon>
    </lineage>
</organism>
<feature type="region of interest" description="Disordered" evidence="1">
    <location>
        <begin position="1"/>
        <end position="98"/>
    </location>
</feature>
<feature type="non-terminal residue" evidence="2">
    <location>
        <position position="1"/>
    </location>
</feature>
<sequence length="126" mass="13156">TPTNSSAQAPTPAPPLPRSEAPAAPRTPAALPLAQSQETSPPPLPDPSHSQNTLPTQDLNQHRVFTPSLRPPPFLPTTPTNSTPIRRGLIGPHHAATPGPFLLTTASTLTATGNASKHQHLNISTN</sequence>
<protein>
    <submittedName>
        <fullName evidence="2">PPUP9244</fullName>
    </submittedName>
</protein>
<feature type="compositionally biased region" description="Polar residues" evidence="1">
    <location>
        <begin position="48"/>
        <end position="59"/>
    </location>
</feature>
<evidence type="ECO:0000313" key="2">
    <source>
        <dbReference type="EMBL" id="JAO05177.1"/>
    </source>
</evidence>
<accession>A0A0S7ESL7</accession>
<feature type="non-terminal residue" evidence="2">
    <location>
        <position position="126"/>
    </location>
</feature>
<gene>
    <name evidence="2" type="primary">PPUP9244</name>
</gene>